<keyword evidence="10" id="KW-0067">ATP-binding</keyword>
<dbReference type="Pfam" id="PF09382">
    <property type="entry name" value="RQC"/>
    <property type="match status" value="1"/>
</dbReference>
<dbReference type="EC" id="5.6.2.4" evidence="16"/>
<dbReference type="PANTHER" id="PTHR13710">
    <property type="entry name" value="DNA HELICASE RECQ FAMILY MEMBER"/>
    <property type="match status" value="1"/>
</dbReference>
<dbReference type="InterPro" id="IPR011545">
    <property type="entry name" value="DEAD/DEAH_box_helicase_dom"/>
</dbReference>
<comment type="cofactor">
    <cofactor evidence="1">
        <name>Mg(2+)</name>
        <dbReference type="ChEBI" id="CHEBI:18420"/>
    </cofactor>
</comment>
<dbReference type="InterPro" id="IPR044876">
    <property type="entry name" value="HRDC_dom_sf"/>
</dbReference>
<evidence type="ECO:0000256" key="13">
    <source>
        <dbReference type="ARBA" id="ARBA00023204"/>
    </source>
</evidence>
<dbReference type="InterPro" id="IPR032284">
    <property type="entry name" value="RecQ_Zn-bd"/>
</dbReference>
<organism evidence="20 21">
    <name type="scientific">Candidatus Salinicoccus stercoripullorum</name>
    <dbReference type="NCBI Taxonomy" id="2838756"/>
    <lineage>
        <taxon>Bacteria</taxon>
        <taxon>Bacillati</taxon>
        <taxon>Bacillota</taxon>
        <taxon>Bacilli</taxon>
        <taxon>Bacillales</taxon>
        <taxon>Staphylococcaceae</taxon>
        <taxon>Salinicoccus</taxon>
    </lineage>
</organism>
<dbReference type="SUPFAM" id="SSF46785">
    <property type="entry name" value="Winged helix' DNA-binding domain"/>
    <property type="match status" value="1"/>
</dbReference>
<evidence type="ECO:0000259" key="17">
    <source>
        <dbReference type="PROSITE" id="PS50967"/>
    </source>
</evidence>
<evidence type="ECO:0000256" key="11">
    <source>
        <dbReference type="ARBA" id="ARBA00023125"/>
    </source>
</evidence>
<dbReference type="PROSITE" id="PS51194">
    <property type="entry name" value="HELICASE_CTER"/>
    <property type="match status" value="1"/>
</dbReference>
<evidence type="ECO:0000256" key="10">
    <source>
        <dbReference type="ARBA" id="ARBA00022840"/>
    </source>
</evidence>
<name>A0A9D1QGK7_9STAP</name>
<dbReference type="SUPFAM" id="SSF52540">
    <property type="entry name" value="P-loop containing nucleoside triphosphate hydrolases"/>
    <property type="match status" value="1"/>
</dbReference>
<gene>
    <name evidence="20" type="primary">recQ</name>
    <name evidence="20" type="ORF">H9891_05925</name>
</gene>
<dbReference type="GO" id="GO:0043138">
    <property type="term" value="F:3'-5' DNA helicase activity"/>
    <property type="evidence" value="ECO:0007669"/>
    <property type="project" value="UniProtKB-EC"/>
</dbReference>
<proteinExistence type="inferred from homology"/>
<dbReference type="InterPro" id="IPR004589">
    <property type="entry name" value="DNA_helicase_ATP-dep_RecQ"/>
</dbReference>
<dbReference type="Proteomes" id="UP000823989">
    <property type="component" value="Unassembled WGS sequence"/>
</dbReference>
<evidence type="ECO:0000313" key="20">
    <source>
        <dbReference type="EMBL" id="HIW12683.1"/>
    </source>
</evidence>
<dbReference type="InterPro" id="IPR002121">
    <property type="entry name" value="HRDC_dom"/>
</dbReference>
<accession>A0A9D1QGK7</accession>
<dbReference type="SMART" id="SM00956">
    <property type="entry name" value="RQC"/>
    <property type="match status" value="1"/>
</dbReference>
<evidence type="ECO:0000256" key="2">
    <source>
        <dbReference type="ARBA" id="ARBA00001947"/>
    </source>
</evidence>
<dbReference type="SMART" id="SM00487">
    <property type="entry name" value="DEXDc"/>
    <property type="match status" value="1"/>
</dbReference>
<feature type="domain" description="Helicase ATP-binding" evidence="18">
    <location>
        <begin position="22"/>
        <end position="191"/>
    </location>
</feature>
<keyword evidence="13" id="KW-0234">DNA repair</keyword>
<dbReference type="Pfam" id="PF00271">
    <property type="entry name" value="Helicase_C"/>
    <property type="match status" value="1"/>
</dbReference>
<keyword evidence="11" id="KW-0238">DNA-binding</keyword>
<evidence type="ECO:0000256" key="5">
    <source>
        <dbReference type="ARBA" id="ARBA00022741"/>
    </source>
</evidence>
<dbReference type="PANTHER" id="PTHR13710:SF105">
    <property type="entry name" value="ATP-DEPENDENT DNA HELICASE Q1"/>
    <property type="match status" value="1"/>
</dbReference>
<keyword evidence="12" id="KW-0233">DNA recombination</keyword>
<dbReference type="Gene3D" id="1.10.10.10">
    <property type="entry name" value="Winged helix-like DNA-binding domain superfamily/Winged helix DNA-binding domain"/>
    <property type="match status" value="1"/>
</dbReference>
<evidence type="ECO:0000256" key="7">
    <source>
        <dbReference type="ARBA" id="ARBA00022801"/>
    </source>
</evidence>
<evidence type="ECO:0000256" key="8">
    <source>
        <dbReference type="ARBA" id="ARBA00022806"/>
    </source>
</evidence>
<dbReference type="GO" id="GO:0016787">
    <property type="term" value="F:hydrolase activity"/>
    <property type="evidence" value="ECO:0007669"/>
    <property type="project" value="UniProtKB-KW"/>
</dbReference>
<keyword evidence="4" id="KW-0479">Metal-binding</keyword>
<dbReference type="Pfam" id="PF00570">
    <property type="entry name" value="HRDC"/>
    <property type="match status" value="1"/>
</dbReference>
<sequence>MRNILKQYFGFDTFRPRQEEIIGSVLAGNNTLGILPTGSGKSICFQVPGLKYSGLTLVISPLISLMRDQVESLNRQGIPAAYLNSTLKKREIDSLMANLERGDYQFLYVAPERFNNEEFRNLIRRLDVPLVAFDEAHCISKWGHDFRPSYQSIIPVLKKLLPDAVTIGLTATATLEVQENIQELLGIDTENVFTTSVARENLHLSVNRTYQREQFILSYIEDRPGEAGIIYAATRAEVEKISLFLTDNGVDNVIYHGGLGKEERNANQREFVLGAGKIAVATNAFGMGIDKPDIRFIIHHNLPGDIESYYQEIGRAGRDGRVSECILLSSPRDVNLHQFFIDRSSSSDQYKDHMRAKLDRMIQYNRTSKCLSSFITKYFDPDEYVEECLTCSNCRDEGRVYDMTAEAAEVTELIKRCTLPLTREQAIQVLRGEMSENVTSHSLEELEAFGNMDGYLTGEISHVLDELILRGFLHIEEERLYTVQKSEAVLRGDAELMTVPFRKHFNEKVDISTASSPNELLFGKLAGTRERLADKYGVPEEDIFTDSTLREFAKKMPESKQDMVNIHGVGNYKLKHYCPHFLETIEAHREGIFVTE</sequence>
<dbReference type="AlphaFoldDB" id="A0A9D1QGK7"/>
<evidence type="ECO:0000259" key="19">
    <source>
        <dbReference type="PROSITE" id="PS51194"/>
    </source>
</evidence>
<dbReference type="InterPro" id="IPR006293">
    <property type="entry name" value="DNA_helicase_ATP-dep_RecQ_bac"/>
</dbReference>
<keyword evidence="9" id="KW-0862">Zinc</keyword>
<feature type="domain" description="HRDC" evidence="17">
    <location>
        <begin position="515"/>
        <end position="595"/>
    </location>
</feature>
<dbReference type="InterPro" id="IPR018982">
    <property type="entry name" value="RQC_domain"/>
</dbReference>
<dbReference type="PROSITE" id="PS51192">
    <property type="entry name" value="HELICASE_ATP_BIND_1"/>
    <property type="match status" value="1"/>
</dbReference>
<evidence type="ECO:0000256" key="3">
    <source>
        <dbReference type="ARBA" id="ARBA00005446"/>
    </source>
</evidence>
<reference evidence="20" key="2">
    <citation type="submission" date="2021-04" db="EMBL/GenBank/DDBJ databases">
        <authorList>
            <person name="Gilroy R."/>
        </authorList>
    </citation>
    <scope>NUCLEOTIDE SEQUENCE</scope>
    <source>
        <strain evidence="20">ChiHjej13B12-752</strain>
    </source>
</reference>
<dbReference type="NCBIfam" id="TIGR00614">
    <property type="entry name" value="recQ_fam"/>
    <property type="match status" value="1"/>
</dbReference>
<evidence type="ECO:0000256" key="9">
    <source>
        <dbReference type="ARBA" id="ARBA00022833"/>
    </source>
</evidence>
<keyword evidence="7 20" id="KW-0378">Hydrolase</keyword>
<dbReference type="InterPro" id="IPR010997">
    <property type="entry name" value="HRDC-like_sf"/>
</dbReference>
<evidence type="ECO:0000313" key="21">
    <source>
        <dbReference type="Proteomes" id="UP000823989"/>
    </source>
</evidence>
<dbReference type="NCBIfam" id="TIGR01389">
    <property type="entry name" value="recQ"/>
    <property type="match status" value="1"/>
</dbReference>
<keyword evidence="5" id="KW-0547">Nucleotide-binding</keyword>
<evidence type="ECO:0000259" key="18">
    <source>
        <dbReference type="PROSITE" id="PS51192"/>
    </source>
</evidence>
<dbReference type="Pfam" id="PF16124">
    <property type="entry name" value="RecQ_Zn_bind"/>
    <property type="match status" value="1"/>
</dbReference>
<dbReference type="Gene3D" id="1.10.150.80">
    <property type="entry name" value="HRDC domain"/>
    <property type="match status" value="1"/>
</dbReference>
<dbReference type="InterPro" id="IPR001650">
    <property type="entry name" value="Helicase_C-like"/>
</dbReference>
<keyword evidence="6" id="KW-0227">DNA damage</keyword>
<comment type="cofactor">
    <cofactor evidence="2">
        <name>Zn(2+)</name>
        <dbReference type="ChEBI" id="CHEBI:29105"/>
    </cofactor>
</comment>
<keyword evidence="8 20" id="KW-0347">Helicase</keyword>
<comment type="catalytic activity">
    <reaction evidence="15">
        <text>Couples ATP hydrolysis with the unwinding of duplex DNA by translocating in the 3'-5' direction.</text>
        <dbReference type="EC" id="5.6.2.4"/>
    </reaction>
</comment>
<dbReference type="FunFam" id="3.40.50.300:FF:001389">
    <property type="entry name" value="ATP-dependent DNA helicase RecQ"/>
    <property type="match status" value="1"/>
</dbReference>
<dbReference type="GO" id="GO:0005524">
    <property type="term" value="F:ATP binding"/>
    <property type="evidence" value="ECO:0007669"/>
    <property type="project" value="UniProtKB-KW"/>
</dbReference>
<dbReference type="GO" id="GO:0043590">
    <property type="term" value="C:bacterial nucleoid"/>
    <property type="evidence" value="ECO:0007669"/>
    <property type="project" value="TreeGrafter"/>
</dbReference>
<dbReference type="GO" id="GO:0030894">
    <property type="term" value="C:replisome"/>
    <property type="evidence" value="ECO:0007669"/>
    <property type="project" value="TreeGrafter"/>
</dbReference>
<dbReference type="GO" id="GO:0046872">
    <property type="term" value="F:metal ion binding"/>
    <property type="evidence" value="ECO:0007669"/>
    <property type="project" value="UniProtKB-KW"/>
</dbReference>
<evidence type="ECO:0000256" key="1">
    <source>
        <dbReference type="ARBA" id="ARBA00001946"/>
    </source>
</evidence>
<feature type="domain" description="Helicase C-terminal" evidence="19">
    <location>
        <begin position="211"/>
        <end position="362"/>
    </location>
</feature>
<comment type="similarity">
    <text evidence="3">Belongs to the helicase family. RecQ subfamily.</text>
</comment>
<dbReference type="SMART" id="SM00341">
    <property type="entry name" value="HRDC"/>
    <property type="match status" value="1"/>
</dbReference>
<dbReference type="Gene3D" id="3.40.50.300">
    <property type="entry name" value="P-loop containing nucleotide triphosphate hydrolases"/>
    <property type="match status" value="2"/>
</dbReference>
<comment type="caution">
    <text evidence="20">The sequence shown here is derived from an EMBL/GenBank/DDBJ whole genome shotgun (WGS) entry which is preliminary data.</text>
</comment>
<dbReference type="SUPFAM" id="SSF47819">
    <property type="entry name" value="HRDC-like"/>
    <property type="match status" value="1"/>
</dbReference>
<dbReference type="EMBL" id="DXHR01000018">
    <property type="protein sequence ID" value="HIW12683.1"/>
    <property type="molecule type" value="Genomic_DNA"/>
</dbReference>
<dbReference type="InterPro" id="IPR036388">
    <property type="entry name" value="WH-like_DNA-bd_sf"/>
</dbReference>
<protein>
    <recommendedName>
        <fullName evidence="16">DNA helicase RecQ</fullName>
        <ecNumber evidence="16">5.6.2.4</ecNumber>
    </recommendedName>
</protein>
<dbReference type="InterPro" id="IPR027417">
    <property type="entry name" value="P-loop_NTPase"/>
</dbReference>
<dbReference type="SMART" id="SM00490">
    <property type="entry name" value="HELICc"/>
    <property type="match status" value="1"/>
</dbReference>
<dbReference type="PROSITE" id="PS50967">
    <property type="entry name" value="HRDC"/>
    <property type="match status" value="1"/>
</dbReference>
<evidence type="ECO:0000256" key="15">
    <source>
        <dbReference type="ARBA" id="ARBA00034617"/>
    </source>
</evidence>
<dbReference type="Pfam" id="PF00270">
    <property type="entry name" value="DEAD"/>
    <property type="match status" value="1"/>
</dbReference>
<dbReference type="GO" id="GO:0006310">
    <property type="term" value="P:DNA recombination"/>
    <property type="evidence" value="ECO:0007669"/>
    <property type="project" value="UniProtKB-UniRule"/>
</dbReference>
<dbReference type="GO" id="GO:0009432">
    <property type="term" value="P:SOS response"/>
    <property type="evidence" value="ECO:0007669"/>
    <property type="project" value="UniProtKB-UniRule"/>
</dbReference>
<reference evidence="20" key="1">
    <citation type="journal article" date="2021" name="PeerJ">
        <title>Extensive microbial diversity within the chicken gut microbiome revealed by metagenomics and culture.</title>
        <authorList>
            <person name="Gilroy R."/>
            <person name="Ravi A."/>
            <person name="Getino M."/>
            <person name="Pursley I."/>
            <person name="Horton D.L."/>
            <person name="Alikhan N.F."/>
            <person name="Baker D."/>
            <person name="Gharbi K."/>
            <person name="Hall N."/>
            <person name="Watson M."/>
            <person name="Adriaenssens E.M."/>
            <person name="Foster-Nyarko E."/>
            <person name="Jarju S."/>
            <person name="Secka A."/>
            <person name="Antonio M."/>
            <person name="Oren A."/>
            <person name="Chaudhuri R.R."/>
            <person name="La Ragione R."/>
            <person name="Hildebrand F."/>
            <person name="Pallen M.J."/>
        </authorList>
    </citation>
    <scope>NUCLEOTIDE SEQUENCE</scope>
    <source>
        <strain evidence="20">ChiHjej13B12-752</strain>
    </source>
</reference>
<dbReference type="GO" id="GO:0003677">
    <property type="term" value="F:DNA binding"/>
    <property type="evidence" value="ECO:0007669"/>
    <property type="project" value="UniProtKB-KW"/>
</dbReference>
<dbReference type="GO" id="GO:0006281">
    <property type="term" value="P:DNA repair"/>
    <property type="evidence" value="ECO:0007669"/>
    <property type="project" value="UniProtKB-KW"/>
</dbReference>
<keyword evidence="14" id="KW-0413">Isomerase</keyword>
<evidence type="ECO:0000256" key="16">
    <source>
        <dbReference type="NCBIfam" id="TIGR01389"/>
    </source>
</evidence>
<dbReference type="CDD" id="cd17920">
    <property type="entry name" value="DEXHc_RecQ"/>
    <property type="match status" value="1"/>
</dbReference>
<dbReference type="GO" id="GO:0005737">
    <property type="term" value="C:cytoplasm"/>
    <property type="evidence" value="ECO:0007669"/>
    <property type="project" value="TreeGrafter"/>
</dbReference>
<dbReference type="GO" id="GO:0006260">
    <property type="term" value="P:DNA replication"/>
    <property type="evidence" value="ECO:0007669"/>
    <property type="project" value="InterPro"/>
</dbReference>
<evidence type="ECO:0000256" key="6">
    <source>
        <dbReference type="ARBA" id="ARBA00022763"/>
    </source>
</evidence>
<evidence type="ECO:0000256" key="12">
    <source>
        <dbReference type="ARBA" id="ARBA00023172"/>
    </source>
</evidence>
<dbReference type="InterPro" id="IPR014001">
    <property type="entry name" value="Helicase_ATP-bd"/>
</dbReference>
<evidence type="ECO:0000256" key="14">
    <source>
        <dbReference type="ARBA" id="ARBA00023235"/>
    </source>
</evidence>
<evidence type="ECO:0000256" key="4">
    <source>
        <dbReference type="ARBA" id="ARBA00022723"/>
    </source>
</evidence>
<dbReference type="InterPro" id="IPR036390">
    <property type="entry name" value="WH_DNA-bd_sf"/>
</dbReference>
<dbReference type="GO" id="GO:0009378">
    <property type="term" value="F:four-way junction helicase activity"/>
    <property type="evidence" value="ECO:0007669"/>
    <property type="project" value="TreeGrafter"/>
</dbReference>